<accession>A0A654M0R5</accession>
<evidence type="ECO:0000313" key="3">
    <source>
        <dbReference type="Proteomes" id="UP000058925"/>
    </source>
</evidence>
<dbReference type="KEGG" id="taa:NMY3_02866"/>
<reference evidence="3" key="1">
    <citation type="submission" date="2015-10" db="EMBL/GenBank/DDBJ databases">
        <title>Niche specialization of a soil ammonia-oxidizing archaeon, Candidatus Nitrosocosmicus oleophilus.</title>
        <authorList>
            <person name="Jung M.-Y."/>
            <person name="Rhee S.-K."/>
        </authorList>
    </citation>
    <scope>NUCLEOTIDE SEQUENCE [LARGE SCALE GENOMIC DNA]</scope>
    <source>
        <strain evidence="3">MY3</strain>
    </source>
</reference>
<dbReference type="AlphaFoldDB" id="A0A654M0R5"/>
<organism evidence="2 3">
    <name type="scientific">Candidatus Nitrosocosmicus oleophilus</name>
    <dbReference type="NCBI Taxonomy" id="1353260"/>
    <lineage>
        <taxon>Archaea</taxon>
        <taxon>Nitrososphaerota</taxon>
        <taxon>Nitrososphaeria</taxon>
        <taxon>Nitrososphaerales</taxon>
        <taxon>Nitrososphaeraceae</taxon>
        <taxon>Candidatus Nitrosocosmicus</taxon>
    </lineage>
</organism>
<protein>
    <submittedName>
        <fullName evidence="2">Acyl-CoA synthetase</fullName>
    </submittedName>
</protein>
<sequence>MIPFSMYFDMLTNAFEALTWGTKILSKYNQAYTESYFDAIRECQKQAAEYKNFEVFDNLRCMLPSEELYEEWLKNTDTKLNDLLKSEEFSSLLSNYVESNLEFRKLLKAQGYPIQYFEDIYEFITNNWNSYYTRRKDKVVSEFRISYKKDNTRLMHFIGDDKSPVIEGKNPLLIIYAPINQFHIMYINPVRSVVKSLLSHGIDVYLLDWGYPTSKYNELSLFDYIAYVRDAVQSIQNQTSISKSVNMLGDKMNMDENQMNLEIANTKNFLTYKTSPENSSSDRIDQNSKYSKKISILGYCWGGIIALCYASLNNNSIRNLTLLAVPVDSSKDQTILSTWAKNLDTDKIIDEFGHLNGQVLDIGFIMRNPVRYTVDKYLTMIKKYNDTEFMDNFRSVEGWLYNTPNIPGKLFKDIVNECYKNNSLVKNSIGLNHEVINLHKIDVPIQTIVAENDDLVSSASTMEIENYVSSSTKKMIKFKGGHVGLCISGSAHSQLWPEVADWILAN</sequence>
<dbReference type="InterPro" id="IPR029058">
    <property type="entry name" value="AB_hydrolase_fold"/>
</dbReference>
<dbReference type="GeneID" id="60422756"/>
<dbReference type="OrthoDB" id="12076at2157"/>
<keyword evidence="3" id="KW-1185">Reference proteome</keyword>
<dbReference type="RefSeq" id="WP_196816206.1">
    <property type="nucleotide sequence ID" value="NZ_CP012850.1"/>
</dbReference>
<dbReference type="EMBL" id="CP012850">
    <property type="protein sequence ID" value="ALI37055.1"/>
    <property type="molecule type" value="Genomic_DNA"/>
</dbReference>
<dbReference type="InterPro" id="IPR000073">
    <property type="entry name" value="AB_hydrolase_1"/>
</dbReference>
<evidence type="ECO:0000259" key="1">
    <source>
        <dbReference type="Pfam" id="PF00561"/>
    </source>
</evidence>
<feature type="domain" description="AB hydrolase-1" evidence="1">
    <location>
        <begin position="290"/>
        <end position="483"/>
    </location>
</feature>
<dbReference type="SUPFAM" id="SSF53474">
    <property type="entry name" value="alpha/beta-Hydrolases"/>
    <property type="match status" value="1"/>
</dbReference>
<dbReference type="Proteomes" id="UP000058925">
    <property type="component" value="Chromosome"/>
</dbReference>
<dbReference type="PANTHER" id="PTHR36837">
    <property type="entry name" value="POLY(3-HYDROXYALKANOATE) POLYMERASE SUBUNIT PHAC"/>
    <property type="match status" value="1"/>
</dbReference>
<dbReference type="Gene3D" id="3.40.50.1820">
    <property type="entry name" value="alpha/beta hydrolase"/>
    <property type="match status" value="1"/>
</dbReference>
<name>A0A654M0R5_9ARCH</name>
<dbReference type="PANTHER" id="PTHR36837:SF2">
    <property type="entry name" value="POLY(3-HYDROXYALKANOATE) POLYMERASE SUBUNIT PHAC"/>
    <property type="match status" value="1"/>
</dbReference>
<evidence type="ECO:0000313" key="2">
    <source>
        <dbReference type="EMBL" id="ALI37055.1"/>
    </source>
</evidence>
<proteinExistence type="predicted"/>
<dbReference type="Pfam" id="PF00561">
    <property type="entry name" value="Abhydrolase_1"/>
    <property type="match status" value="1"/>
</dbReference>
<gene>
    <name evidence="2" type="ORF">NMY3_02866</name>
</gene>
<dbReference type="InterPro" id="IPR051321">
    <property type="entry name" value="PHA/PHB_synthase"/>
</dbReference>